<accession>A0A1C4UNB9</accession>
<name>A0A1C4UNB9_9ACTN</name>
<dbReference type="AlphaFoldDB" id="A0A1C4UNB9"/>
<dbReference type="PANTHER" id="PTHR30086">
    <property type="entry name" value="ARGININE EXPORTER PROTEIN ARGO"/>
    <property type="match status" value="1"/>
</dbReference>
<protein>
    <submittedName>
        <fullName evidence="7">Threonine/homoserine/homoserine lactone efflux protein</fullName>
    </submittedName>
</protein>
<dbReference type="InterPro" id="IPR001123">
    <property type="entry name" value="LeuE-type"/>
</dbReference>
<keyword evidence="8" id="KW-1185">Reference proteome</keyword>
<dbReference type="GO" id="GO:0015171">
    <property type="term" value="F:amino acid transmembrane transporter activity"/>
    <property type="evidence" value="ECO:0007669"/>
    <property type="project" value="TreeGrafter"/>
</dbReference>
<feature type="transmembrane region" description="Helical" evidence="6">
    <location>
        <begin position="162"/>
        <end position="180"/>
    </location>
</feature>
<organism evidence="7 8">
    <name type="scientific">Micromonospora mirobrigensis</name>
    <dbReference type="NCBI Taxonomy" id="262898"/>
    <lineage>
        <taxon>Bacteria</taxon>
        <taxon>Bacillati</taxon>
        <taxon>Actinomycetota</taxon>
        <taxon>Actinomycetes</taxon>
        <taxon>Micromonosporales</taxon>
        <taxon>Micromonosporaceae</taxon>
        <taxon>Micromonospora</taxon>
    </lineage>
</organism>
<keyword evidence="3 6" id="KW-0812">Transmembrane</keyword>
<evidence type="ECO:0000256" key="3">
    <source>
        <dbReference type="ARBA" id="ARBA00022692"/>
    </source>
</evidence>
<dbReference type="EMBL" id="FMCX01000001">
    <property type="protein sequence ID" value="SCE73122.1"/>
    <property type="molecule type" value="Genomic_DNA"/>
</dbReference>
<dbReference type="OrthoDB" id="3530905at2"/>
<dbReference type="Proteomes" id="UP000199504">
    <property type="component" value="Unassembled WGS sequence"/>
</dbReference>
<feature type="transmembrane region" description="Helical" evidence="6">
    <location>
        <begin position="131"/>
        <end position="156"/>
    </location>
</feature>
<keyword evidence="5 6" id="KW-0472">Membrane</keyword>
<evidence type="ECO:0000313" key="7">
    <source>
        <dbReference type="EMBL" id="SCE73122.1"/>
    </source>
</evidence>
<evidence type="ECO:0000256" key="1">
    <source>
        <dbReference type="ARBA" id="ARBA00004651"/>
    </source>
</evidence>
<evidence type="ECO:0000313" key="8">
    <source>
        <dbReference type="Proteomes" id="UP000199504"/>
    </source>
</evidence>
<keyword evidence="2" id="KW-1003">Cell membrane</keyword>
<comment type="subcellular location">
    <subcellularLocation>
        <location evidence="1">Cell membrane</location>
        <topology evidence="1">Multi-pass membrane protein</topology>
    </subcellularLocation>
</comment>
<evidence type="ECO:0000256" key="2">
    <source>
        <dbReference type="ARBA" id="ARBA00022475"/>
    </source>
</evidence>
<evidence type="ECO:0000256" key="6">
    <source>
        <dbReference type="SAM" id="Phobius"/>
    </source>
</evidence>
<reference evidence="8" key="1">
    <citation type="submission" date="2016-06" db="EMBL/GenBank/DDBJ databases">
        <authorList>
            <person name="Varghese N."/>
            <person name="Submissions Spin"/>
        </authorList>
    </citation>
    <scope>NUCLEOTIDE SEQUENCE [LARGE SCALE GENOMIC DNA]</scope>
    <source>
        <strain evidence="8">DSM 44830</strain>
    </source>
</reference>
<proteinExistence type="predicted"/>
<sequence length="209" mass="21977">MSWSSYGTFLVFAAVLVLIPGPDFAVVTRNTLAAGRRRGRWSAAGVASSNALQGTAAAAGLGALIAGSQPLFETIRWAGVVYLAYLGVQAWRSAWRGRYPLPDAGGAVPPGEAVTGFRQGFLSNITNPKVLAFYLAVLPQFVGGAAPLGVLLAFALSHAVLSLTYLTVLVGALDRVRAVLSRRRVRRGMDAFTGTALLGFSARLATERL</sequence>
<evidence type="ECO:0000256" key="5">
    <source>
        <dbReference type="ARBA" id="ARBA00023136"/>
    </source>
</evidence>
<evidence type="ECO:0000256" key="4">
    <source>
        <dbReference type="ARBA" id="ARBA00022989"/>
    </source>
</evidence>
<gene>
    <name evidence="7" type="ORF">GA0070564_101606</name>
</gene>
<dbReference type="PIRSF" id="PIRSF006324">
    <property type="entry name" value="LeuE"/>
    <property type="match status" value="1"/>
</dbReference>
<dbReference type="RefSeq" id="WP_091602084.1">
    <property type="nucleotide sequence ID" value="NZ_FMCX01000001.1"/>
</dbReference>
<dbReference type="STRING" id="262898.GA0070564_101606"/>
<keyword evidence="4 6" id="KW-1133">Transmembrane helix</keyword>
<dbReference type="Pfam" id="PF01810">
    <property type="entry name" value="LysE"/>
    <property type="match status" value="1"/>
</dbReference>
<dbReference type="PANTHER" id="PTHR30086:SF20">
    <property type="entry name" value="ARGININE EXPORTER PROTEIN ARGO-RELATED"/>
    <property type="match status" value="1"/>
</dbReference>
<dbReference type="GO" id="GO:0005886">
    <property type="term" value="C:plasma membrane"/>
    <property type="evidence" value="ECO:0007669"/>
    <property type="project" value="UniProtKB-SubCell"/>
</dbReference>